<keyword evidence="1" id="KW-0812">Transmembrane</keyword>
<dbReference type="OrthoDB" id="2564485at2759"/>
<dbReference type="InParanoid" id="A0A067PK53"/>
<name>A0A067PK53_9AGAM</name>
<sequence length="523" mass="57341">MLDPGYAITRPYPWPRFGPIFLVVSCIVLIVLTLLNVAVAGYETVTVTRIDKNVTQQMWWTPFIPRAFRATTTCDSSVLNVGDTFMTNNSIFQWTVLGASLGDPLQGGAYENGGFPYSAAPMSSCDSAAGSTEIHVDVNVATVTVVSILACDIGTRMSVLIQATWQWNPNSRGYWLMSLLSGPVFDVLLRLSQDLLEAFLTSPPPGTEAILRLGVIGNPYCPSFQDSNGTVLFQPSQEDELQCAREPRSVGFQLRAVSWTNGSSSYEPDNDGLDYTTPALRNLLQAAMAAAEIDLGIYKENSIYFDMEMFNATIEPNPLLTGSHFVGRPGDGNLSNPYIISSSTANNLSGAQILRMYPVPPLYPVALPLNRSFQLPAIIEVSYLCHDLRIKSPLAFMSSVFVGTISMFMAFRSIVLLIATVLAKRYSERANYCEGSLALDEGISLVESRHVQAAVPPIMVTQNNAMLEMETFHDRTESEVTLSAQPATSHLAKDDGARVYDTQDNYQWSSELRALLGKTPEET</sequence>
<keyword evidence="1" id="KW-1133">Transmembrane helix</keyword>
<reference evidence="3" key="1">
    <citation type="journal article" date="2014" name="Proc. Natl. Acad. Sci. U.S.A.">
        <title>Extensive sampling of basidiomycete genomes demonstrates inadequacy of the white-rot/brown-rot paradigm for wood decay fungi.</title>
        <authorList>
            <person name="Riley R."/>
            <person name="Salamov A.A."/>
            <person name="Brown D.W."/>
            <person name="Nagy L.G."/>
            <person name="Floudas D."/>
            <person name="Held B.W."/>
            <person name="Levasseur A."/>
            <person name="Lombard V."/>
            <person name="Morin E."/>
            <person name="Otillar R."/>
            <person name="Lindquist E.A."/>
            <person name="Sun H."/>
            <person name="LaButti K.M."/>
            <person name="Schmutz J."/>
            <person name="Jabbour D."/>
            <person name="Luo H."/>
            <person name="Baker S.E."/>
            <person name="Pisabarro A.G."/>
            <person name="Walton J.D."/>
            <person name="Blanchette R.A."/>
            <person name="Henrissat B."/>
            <person name="Martin F."/>
            <person name="Cullen D."/>
            <person name="Hibbett D.S."/>
            <person name="Grigoriev I.V."/>
        </authorList>
    </citation>
    <scope>NUCLEOTIDE SEQUENCE [LARGE SCALE GENOMIC DNA]</scope>
    <source>
        <strain evidence="3">MUCL 33604</strain>
    </source>
</reference>
<gene>
    <name evidence="2" type="ORF">JAAARDRAFT_38390</name>
</gene>
<keyword evidence="3" id="KW-1185">Reference proteome</keyword>
<dbReference type="EMBL" id="KL197729">
    <property type="protein sequence ID" value="KDQ54225.1"/>
    <property type="molecule type" value="Genomic_DNA"/>
</dbReference>
<protein>
    <submittedName>
        <fullName evidence="2">Uncharacterized protein</fullName>
    </submittedName>
</protein>
<dbReference type="HOGENOM" id="CLU_033918_1_0_1"/>
<keyword evidence="1" id="KW-0472">Membrane</keyword>
<evidence type="ECO:0000313" key="2">
    <source>
        <dbReference type="EMBL" id="KDQ54225.1"/>
    </source>
</evidence>
<dbReference type="STRING" id="933084.A0A067PK53"/>
<dbReference type="AlphaFoldDB" id="A0A067PK53"/>
<evidence type="ECO:0000313" key="3">
    <source>
        <dbReference type="Proteomes" id="UP000027265"/>
    </source>
</evidence>
<proteinExistence type="predicted"/>
<accession>A0A067PK53</accession>
<evidence type="ECO:0000256" key="1">
    <source>
        <dbReference type="SAM" id="Phobius"/>
    </source>
</evidence>
<feature type="transmembrane region" description="Helical" evidence="1">
    <location>
        <begin position="394"/>
        <end position="422"/>
    </location>
</feature>
<feature type="transmembrane region" description="Helical" evidence="1">
    <location>
        <begin position="20"/>
        <end position="42"/>
    </location>
</feature>
<dbReference type="Proteomes" id="UP000027265">
    <property type="component" value="Unassembled WGS sequence"/>
</dbReference>
<organism evidence="2 3">
    <name type="scientific">Jaapia argillacea MUCL 33604</name>
    <dbReference type="NCBI Taxonomy" id="933084"/>
    <lineage>
        <taxon>Eukaryota</taxon>
        <taxon>Fungi</taxon>
        <taxon>Dikarya</taxon>
        <taxon>Basidiomycota</taxon>
        <taxon>Agaricomycotina</taxon>
        <taxon>Agaricomycetes</taxon>
        <taxon>Agaricomycetidae</taxon>
        <taxon>Jaapiales</taxon>
        <taxon>Jaapiaceae</taxon>
        <taxon>Jaapia</taxon>
    </lineage>
</organism>